<dbReference type="Gene3D" id="3.40.50.300">
    <property type="entry name" value="P-loop containing nucleotide triphosphate hydrolases"/>
    <property type="match status" value="1"/>
</dbReference>
<keyword evidence="9" id="KW-0460">Magnesium</keyword>
<sequence>MADKEQAKSIEDPMEADLPCTELPEGASGGSEDNGREEGGTGSPANVKNVKQVKRSISTSPKTKDESDAVEYEGLKAFKSVKSSPSPSKKGIKDRFKKMFSPSKGKDSTDEKASFKKMFSPSKGKVYTDEKDNLCEAEATEHPKWLSTPKEKDMGVTRATRIAEAKAAAAKWVSHDKSSSVESGLSGCSSLPDDDRINQHVFQAITIKSSSVFLSSATKNLLNVSIKRHLATAAVPGAKKVFQRDKPHCNIGTIGHVDHGKTTLTAAITKVLADKKMAKLKKYEDIDNAPEERARGITINVAHIEYSTDKRHYGHTDCPGHADYIKNMITGTSQMDGAILVVAATDGAMPQTREHLILAKQIGIDHIVVFINKIDSADQEMIELVEMELRDLLTEIGYKGEEVPFVYGSALYALEGKDPDKGANAIMKLLETVDEHIPTPVRDLDKPFLLPIEHVHSIPGRGTVVTGRLERGIIKKGTPCEIVGYKKPMKAVVTGIEMFKQTLEEAQAGDQLGALLRGIKKDELRRGMMLCQPGTVKAHDYVDAQVYMMTKEEGGRKVPLVKHNRAVVFSKTWDCVAEIDIPGKEMVMPGEDSVLTMRFIKPMVIESGQRFTLRDGLTTFGTGVFTKINPDLNDLEREKLMKGRKKEKKAAAEAELKKLSGS</sequence>
<dbReference type="CDD" id="cd01884">
    <property type="entry name" value="EF_Tu"/>
    <property type="match status" value="1"/>
</dbReference>
<dbReference type="InterPro" id="IPR041709">
    <property type="entry name" value="EF-Tu_GTP-bd"/>
</dbReference>
<dbReference type="Pfam" id="PF03144">
    <property type="entry name" value="GTP_EFTU_D2"/>
    <property type="match status" value="1"/>
</dbReference>
<dbReference type="PANTHER" id="PTHR43721">
    <property type="entry name" value="ELONGATION FACTOR TU-RELATED"/>
    <property type="match status" value="1"/>
</dbReference>
<keyword evidence="5" id="KW-0479">Metal-binding</keyword>
<comment type="catalytic activity">
    <reaction evidence="14">
        <text>GTP + H2O = GDP + phosphate + H(+)</text>
        <dbReference type="Rhea" id="RHEA:19669"/>
        <dbReference type="ChEBI" id="CHEBI:15377"/>
        <dbReference type="ChEBI" id="CHEBI:15378"/>
        <dbReference type="ChEBI" id="CHEBI:37565"/>
        <dbReference type="ChEBI" id="CHEBI:43474"/>
        <dbReference type="ChEBI" id="CHEBI:58189"/>
        <dbReference type="EC" id="3.6.5.3"/>
    </reaction>
    <physiologicalReaction direction="left-to-right" evidence="14">
        <dbReference type="Rhea" id="RHEA:19670"/>
    </physiologicalReaction>
</comment>
<dbReference type="InterPro" id="IPR033720">
    <property type="entry name" value="EFTU_2"/>
</dbReference>
<evidence type="ECO:0000256" key="11">
    <source>
        <dbReference type="ARBA" id="ARBA00022946"/>
    </source>
</evidence>
<dbReference type="NCBIfam" id="NF000766">
    <property type="entry name" value="PRK00049.1"/>
    <property type="match status" value="1"/>
</dbReference>
<keyword evidence="13" id="KW-0342">GTP-binding</keyword>
<reference evidence="18" key="1">
    <citation type="journal article" date="2020" name="bioRxiv">
        <title>Chromosome-level reference genome of the European wasp spider Argiope bruennichi: a resource for studies on range expansion and evolutionary adaptation.</title>
        <authorList>
            <person name="Sheffer M.M."/>
            <person name="Hoppe A."/>
            <person name="Krehenwinkel H."/>
            <person name="Uhl G."/>
            <person name="Kuss A.W."/>
            <person name="Jensen L."/>
            <person name="Jensen C."/>
            <person name="Gillespie R.G."/>
            <person name="Hoff K.J."/>
            <person name="Prost S."/>
        </authorList>
    </citation>
    <scope>NUCLEOTIDE SEQUENCE</scope>
</reference>
<evidence type="ECO:0000256" key="14">
    <source>
        <dbReference type="ARBA" id="ARBA00051990"/>
    </source>
</evidence>
<gene>
    <name evidence="18" type="ORF">HNY73_001903</name>
</gene>
<dbReference type="InterPro" id="IPR004160">
    <property type="entry name" value="Transl_elong_EFTu/EF1A_C"/>
</dbReference>
<evidence type="ECO:0000256" key="15">
    <source>
        <dbReference type="RuleBase" id="RU004061"/>
    </source>
</evidence>
<evidence type="ECO:0000256" key="10">
    <source>
        <dbReference type="ARBA" id="ARBA00022917"/>
    </source>
</evidence>
<evidence type="ECO:0000256" key="12">
    <source>
        <dbReference type="ARBA" id="ARBA00023128"/>
    </source>
</evidence>
<evidence type="ECO:0000256" key="8">
    <source>
        <dbReference type="ARBA" id="ARBA00022801"/>
    </source>
</evidence>
<dbReference type="PANTHER" id="PTHR43721:SF36">
    <property type="entry name" value="ELONGATION FACTOR TU, MITOCHONDRIAL"/>
    <property type="match status" value="1"/>
</dbReference>
<keyword evidence="11" id="KW-0809">Transit peptide</keyword>
<dbReference type="GO" id="GO:0005525">
    <property type="term" value="F:GTP binding"/>
    <property type="evidence" value="ECO:0007669"/>
    <property type="project" value="UniProtKB-KW"/>
</dbReference>
<keyword evidence="10" id="KW-0648">Protein biosynthesis</keyword>
<reference evidence="18" key="2">
    <citation type="submission" date="2020-06" db="EMBL/GenBank/DDBJ databases">
        <authorList>
            <person name="Sheffer M."/>
        </authorList>
    </citation>
    <scope>NUCLEOTIDE SEQUENCE</scope>
</reference>
<keyword evidence="19" id="KW-1185">Reference proteome</keyword>
<feature type="compositionally biased region" description="Basic and acidic residues" evidence="16">
    <location>
        <begin position="1"/>
        <end position="11"/>
    </location>
</feature>
<dbReference type="InterPro" id="IPR031157">
    <property type="entry name" value="G_TR_CS"/>
</dbReference>
<dbReference type="GO" id="GO:0046872">
    <property type="term" value="F:metal ion binding"/>
    <property type="evidence" value="ECO:0007669"/>
    <property type="project" value="UniProtKB-KW"/>
</dbReference>
<evidence type="ECO:0000259" key="17">
    <source>
        <dbReference type="PROSITE" id="PS51722"/>
    </source>
</evidence>
<dbReference type="PROSITE" id="PS00301">
    <property type="entry name" value="G_TR_1"/>
    <property type="match status" value="1"/>
</dbReference>
<evidence type="ECO:0000256" key="2">
    <source>
        <dbReference type="ARBA" id="ARBA00007249"/>
    </source>
</evidence>
<dbReference type="PRINTS" id="PR00315">
    <property type="entry name" value="ELONGATNFCT"/>
</dbReference>
<feature type="region of interest" description="Disordered" evidence="16">
    <location>
        <begin position="1"/>
        <end position="114"/>
    </location>
</feature>
<dbReference type="Pfam" id="PF00009">
    <property type="entry name" value="GTP_EFTU"/>
    <property type="match status" value="1"/>
</dbReference>
<dbReference type="InterPro" id="IPR000795">
    <property type="entry name" value="T_Tr_GTP-bd_dom"/>
</dbReference>
<dbReference type="InterPro" id="IPR050055">
    <property type="entry name" value="EF-Tu_GTPase"/>
</dbReference>
<dbReference type="GO" id="GO:0070125">
    <property type="term" value="P:mitochondrial translational elongation"/>
    <property type="evidence" value="ECO:0007669"/>
    <property type="project" value="TreeGrafter"/>
</dbReference>
<dbReference type="NCBIfam" id="NF009373">
    <property type="entry name" value="PRK12736.1"/>
    <property type="match status" value="1"/>
</dbReference>
<keyword evidence="12" id="KW-0496">Mitochondrion</keyword>
<evidence type="ECO:0000313" key="19">
    <source>
        <dbReference type="Proteomes" id="UP000807504"/>
    </source>
</evidence>
<evidence type="ECO:0000256" key="16">
    <source>
        <dbReference type="SAM" id="MobiDB-lite"/>
    </source>
</evidence>
<dbReference type="SUPFAM" id="SSF50447">
    <property type="entry name" value="Translation proteins"/>
    <property type="match status" value="1"/>
</dbReference>
<dbReference type="FunFam" id="3.40.50.300:FF:000576">
    <property type="entry name" value="Elongation factor Tu"/>
    <property type="match status" value="1"/>
</dbReference>
<evidence type="ECO:0000256" key="1">
    <source>
        <dbReference type="ARBA" id="ARBA00004173"/>
    </source>
</evidence>
<dbReference type="SUPFAM" id="SSF52540">
    <property type="entry name" value="P-loop containing nucleoside triphosphate hydrolases"/>
    <property type="match status" value="1"/>
</dbReference>
<organism evidence="18 19">
    <name type="scientific">Argiope bruennichi</name>
    <name type="common">Wasp spider</name>
    <name type="synonym">Aranea bruennichi</name>
    <dbReference type="NCBI Taxonomy" id="94029"/>
    <lineage>
        <taxon>Eukaryota</taxon>
        <taxon>Metazoa</taxon>
        <taxon>Ecdysozoa</taxon>
        <taxon>Arthropoda</taxon>
        <taxon>Chelicerata</taxon>
        <taxon>Arachnida</taxon>
        <taxon>Araneae</taxon>
        <taxon>Araneomorphae</taxon>
        <taxon>Entelegynae</taxon>
        <taxon>Araneoidea</taxon>
        <taxon>Araneidae</taxon>
        <taxon>Argiope</taxon>
    </lineage>
</organism>
<dbReference type="InterPro" id="IPR009001">
    <property type="entry name" value="Transl_elong_EF1A/Init_IF2_C"/>
</dbReference>
<dbReference type="SUPFAM" id="SSF50465">
    <property type="entry name" value="EF-Tu/eEF-1alpha/eIF2-gamma C-terminal domain"/>
    <property type="match status" value="1"/>
</dbReference>
<protein>
    <recommendedName>
        <fullName evidence="15">Elongation factor Tu</fullName>
    </recommendedName>
</protein>
<comment type="caution">
    <text evidence="18">The sequence shown here is derived from an EMBL/GenBank/DDBJ whole genome shotgun (WGS) entry which is preliminary data.</text>
</comment>
<comment type="similarity">
    <text evidence="2">Belongs to the TRAFAC class translation factor GTPase superfamily. Classic translation factor GTPase family. EF-Tu/EF-1A subfamily.</text>
</comment>
<dbReference type="AlphaFoldDB" id="A0A8T0FW45"/>
<keyword evidence="4" id="KW-0963">Cytoplasm</keyword>
<dbReference type="Pfam" id="PF03143">
    <property type="entry name" value="GTP_EFTU_D3"/>
    <property type="match status" value="1"/>
</dbReference>
<dbReference type="NCBIfam" id="TIGR00485">
    <property type="entry name" value="EF-Tu"/>
    <property type="match status" value="1"/>
</dbReference>
<dbReference type="Gene3D" id="2.40.30.10">
    <property type="entry name" value="Translation factors"/>
    <property type="match status" value="2"/>
</dbReference>
<dbReference type="GO" id="GO:0003746">
    <property type="term" value="F:translation elongation factor activity"/>
    <property type="evidence" value="ECO:0007669"/>
    <property type="project" value="UniProtKB-KW"/>
</dbReference>
<dbReference type="FunFam" id="2.40.30.10:FF:000001">
    <property type="entry name" value="Elongation factor Tu"/>
    <property type="match status" value="1"/>
</dbReference>
<dbReference type="PROSITE" id="PS51722">
    <property type="entry name" value="G_TR_2"/>
    <property type="match status" value="1"/>
</dbReference>
<evidence type="ECO:0000256" key="9">
    <source>
        <dbReference type="ARBA" id="ARBA00022842"/>
    </source>
</evidence>
<evidence type="ECO:0000256" key="4">
    <source>
        <dbReference type="ARBA" id="ARBA00022490"/>
    </source>
</evidence>
<feature type="domain" description="Tr-type G" evidence="17">
    <location>
        <begin position="246"/>
        <end position="441"/>
    </location>
</feature>
<dbReference type="InterPro" id="IPR004541">
    <property type="entry name" value="Transl_elong_EFTu/EF1A_bac/org"/>
</dbReference>
<comment type="subunit">
    <text evidence="3">Monomer.</text>
</comment>
<keyword evidence="8" id="KW-0378">Hydrolase</keyword>
<evidence type="ECO:0000256" key="3">
    <source>
        <dbReference type="ARBA" id="ARBA00011245"/>
    </source>
</evidence>
<comment type="subcellular location">
    <subcellularLocation>
        <location evidence="1">Mitochondrion</location>
    </subcellularLocation>
</comment>
<feature type="compositionally biased region" description="Low complexity" evidence="16">
    <location>
        <begin position="80"/>
        <end position="89"/>
    </location>
</feature>
<evidence type="ECO:0000256" key="13">
    <source>
        <dbReference type="ARBA" id="ARBA00023134"/>
    </source>
</evidence>
<feature type="compositionally biased region" description="Basic and acidic residues" evidence="16">
    <location>
        <begin position="104"/>
        <end position="114"/>
    </location>
</feature>
<dbReference type="EMBL" id="JABXBU010000002">
    <property type="protein sequence ID" value="KAF8793869.1"/>
    <property type="molecule type" value="Genomic_DNA"/>
</dbReference>
<dbReference type="InterPro" id="IPR004161">
    <property type="entry name" value="EFTu-like_2"/>
</dbReference>
<dbReference type="CDD" id="cd03706">
    <property type="entry name" value="mtEFTU_III"/>
    <property type="match status" value="1"/>
</dbReference>
<keyword evidence="6" id="KW-0547">Nucleotide-binding</keyword>
<evidence type="ECO:0000256" key="7">
    <source>
        <dbReference type="ARBA" id="ARBA00022768"/>
    </source>
</evidence>
<dbReference type="GO" id="GO:0005739">
    <property type="term" value="C:mitochondrion"/>
    <property type="evidence" value="ECO:0007669"/>
    <property type="project" value="UniProtKB-SubCell"/>
</dbReference>
<name>A0A8T0FW45_ARGBR</name>
<evidence type="ECO:0000256" key="5">
    <source>
        <dbReference type="ARBA" id="ARBA00022723"/>
    </source>
</evidence>
<dbReference type="NCBIfam" id="NF009372">
    <property type="entry name" value="PRK12735.1"/>
    <property type="match status" value="1"/>
</dbReference>
<evidence type="ECO:0000313" key="18">
    <source>
        <dbReference type="EMBL" id="KAF8793869.1"/>
    </source>
</evidence>
<keyword evidence="7 18" id="KW-0251">Elongation factor</keyword>
<evidence type="ECO:0000256" key="6">
    <source>
        <dbReference type="ARBA" id="ARBA00022741"/>
    </source>
</evidence>
<dbReference type="CDD" id="cd03697">
    <property type="entry name" value="EFTU_II"/>
    <property type="match status" value="1"/>
</dbReference>
<dbReference type="GO" id="GO:0003924">
    <property type="term" value="F:GTPase activity"/>
    <property type="evidence" value="ECO:0007669"/>
    <property type="project" value="InterPro"/>
</dbReference>
<accession>A0A8T0FW45</accession>
<proteinExistence type="inferred from homology"/>
<dbReference type="InterPro" id="IPR027417">
    <property type="entry name" value="P-loop_NTPase"/>
</dbReference>
<dbReference type="Proteomes" id="UP000807504">
    <property type="component" value="Unassembled WGS sequence"/>
</dbReference>
<dbReference type="InterPro" id="IPR009000">
    <property type="entry name" value="Transl_B-barrel_sf"/>
</dbReference>